<protein>
    <recommendedName>
        <fullName evidence="4">Phage shock protein A</fullName>
    </recommendedName>
</protein>
<feature type="coiled-coil region" evidence="1">
    <location>
        <begin position="37"/>
        <end position="71"/>
    </location>
</feature>
<proteinExistence type="predicted"/>
<sequence>MPDEPTAPDPGYDSTGVPTFESVQDKIENRFATAQGAAELDAETAEAQTVEEQYEKRQRAAAERLAQIRESMRTDE</sequence>
<dbReference type="RefSeq" id="WP_083112352.1">
    <property type="nucleotide sequence ID" value="NZ_JACKTS010000016.1"/>
</dbReference>
<evidence type="ECO:0000313" key="3">
    <source>
        <dbReference type="Proteomes" id="UP000192284"/>
    </source>
</evidence>
<dbReference type="AlphaFoldDB" id="A0A1X0A1D0"/>
<gene>
    <name evidence="2" type="ORF">BST12_06905</name>
</gene>
<dbReference type="EMBL" id="MVHE01000006">
    <property type="protein sequence ID" value="ORA23871.1"/>
    <property type="molecule type" value="Genomic_DNA"/>
</dbReference>
<dbReference type="Proteomes" id="UP000192284">
    <property type="component" value="Unassembled WGS sequence"/>
</dbReference>
<reference evidence="2 3" key="1">
    <citation type="submission" date="2017-02" db="EMBL/GenBank/DDBJ databases">
        <title>The new phylogeny of genus Mycobacterium.</title>
        <authorList>
            <person name="Tortoli E."/>
            <person name="Trovato A."/>
            <person name="Cirillo D.M."/>
        </authorList>
    </citation>
    <scope>NUCLEOTIDE SEQUENCE [LARGE SCALE GENOMIC DNA]</scope>
    <source>
        <strain evidence="2 3">DSM 45057</strain>
    </source>
</reference>
<evidence type="ECO:0008006" key="4">
    <source>
        <dbReference type="Google" id="ProtNLM"/>
    </source>
</evidence>
<dbReference type="OrthoDB" id="4377479at2"/>
<organism evidence="2 3">
    <name type="scientific">Mycobacterium angelicum</name>
    <dbReference type="NCBI Taxonomy" id="470074"/>
    <lineage>
        <taxon>Bacteria</taxon>
        <taxon>Bacillati</taxon>
        <taxon>Actinomycetota</taxon>
        <taxon>Actinomycetes</taxon>
        <taxon>Mycobacteriales</taxon>
        <taxon>Mycobacteriaceae</taxon>
        <taxon>Mycobacterium</taxon>
    </lineage>
</organism>
<evidence type="ECO:0000313" key="2">
    <source>
        <dbReference type="EMBL" id="ORA23871.1"/>
    </source>
</evidence>
<accession>A0A1X0A1D0</accession>
<comment type="caution">
    <text evidence="2">The sequence shown here is derived from an EMBL/GenBank/DDBJ whole genome shotgun (WGS) entry which is preliminary data.</text>
</comment>
<name>A0A1X0A1D0_MYCAN</name>
<keyword evidence="1" id="KW-0175">Coiled coil</keyword>
<evidence type="ECO:0000256" key="1">
    <source>
        <dbReference type="SAM" id="Coils"/>
    </source>
</evidence>
<keyword evidence="3" id="KW-1185">Reference proteome</keyword>